<feature type="region of interest" description="Disordered" evidence="1">
    <location>
        <begin position="229"/>
        <end position="268"/>
    </location>
</feature>
<evidence type="ECO:0000256" key="1">
    <source>
        <dbReference type="SAM" id="MobiDB-lite"/>
    </source>
</evidence>
<dbReference type="AlphaFoldDB" id="A0A068SV18"/>
<dbReference type="OrthoDB" id="9758211at2"/>
<dbReference type="GeneID" id="24258491"/>
<dbReference type="InterPro" id="IPR036465">
    <property type="entry name" value="vWFA_dom_sf"/>
</dbReference>
<dbReference type="PROSITE" id="PS50234">
    <property type="entry name" value="VWFA"/>
    <property type="match status" value="1"/>
</dbReference>
<dbReference type="Pfam" id="PF00092">
    <property type="entry name" value="VWA"/>
    <property type="match status" value="1"/>
</dbReference>
<evidence type="ECO:0000313" key="3">
    <source>
        <dbReference type="EMBL" id="CDN49724.1"/>
    </source>
</evidence>
<dbReference type="SUPFAM" id="SSF53300">
    <property type="entry name" value="vWA-like"/>
    <property type="match status" value="1"/>
</dbReference>
<dbReference type="InterPro" id="IPR051928">
    <property type="entry name" value="NorD/CobT"/>
</dbReference>
<name>A0A068SV18_NEOGA</name>
<dbReference type="CDD" id="cd01454">
    <property type="entry name" value="vWA_norD_type"/>
    <property type="match status" value="1"/>
</dbReference>
<dbReference type="EMBL" id="HG938353">
    <property type="protein sequence ID" value="CDN49724.1"/>
    <property type="molecule type" value="Genomic_DNA"/>
</dbReference>
<reference evidence="4" key="1">
    <citation type="journal article" date="2014" name="BMC Genomics">
        <title>Genome sequencing of two Neorhizobium galegae strains reveals a noeT gene responsible for the unusual acetylation of the nodulation factors.</title>
        <authorList>
            <person name="Osterman J."/>
            <person name="Marsh J."/>
            <person name="Laine P.K."/>
            <person name="Zeng Z."/>
            <person name="Alatalo E."/>
            <person name="Sullivan J.T."/>
            <person name="Young J.P."/>
            <person name="Thomas-Oates J."/>
            <person name="Paulin L."/>
            <person name="Lindstrom K."/>
        </authorList>
    </citation>
    <scope>NUCLEOTIDE SEQUENCE [LARGE SCALE GENOMIC DNA]</scope>
    <source>
        <strain evidence="4">HAMBI 540</strain>
    </source>
</reference>
<keyword evidence="4" id="KW-1185">Reference proteome</keyword>
<accession>A0A068SV18</accession>
<dbReference type="KEGG" id="ngg:RG540_CH35600"/>
<dbReference type="Proteomes" id="UP000028181">
    <property type="component" value="Chromosome I"/>
</dbReference>
<feature type="domain" description="VWFA" evidence="2">
    <location>
        <begin position="444"/>
        <end position="626"/>
    </location>
</feature>
<organism evidence="3 4">
    <name type="scientific">Neorhizobium galegae bv. orientalis str. HAMBI 540</name>
    <dbReference type="NCBI Taxonomy" id="1028800"/>
    <lineage>
        <taxon>Bacteria</taxon>
        <taxon>Pseudomonadati</taxon>
        <taxon>Pseudomonadota</taxon>
        <taxon>Alphaproteobacteria</taxon>
        <taxon>Hyphomicrobiales</taxon>
        <taxon>Rhizobiaceae</taxon>
        <taxon>Rhizobium/Agrobacterium group</taxon>
        <taxon>Neorhizobium</taxon>
    </lineage>
</organism>
<dbReference type="RefSeq" id="WP_038590582.1">
    <property type="nucleotide sequence ID" value="NZ_HG938353.1"/>
</dbReference>
<dbReference type="SMART" id="SM00327">
    <property type="entry name" value="VWA"/>
    <property type="match status" value="1"/>
</dbReference>
<dbReference type="Gene3D" id="3.40.50.410">
    <property type="entry name" value="von Willebrand factor, type A domain"/>
    <property type="match status" value="1"/>
</dbReference>
<evidence type="ECO:0000259" key="2">
    <source>
        <dbReference type="PROSITE" id="PS50234"/>
    </source>
</evidence>
<dbReference type="PANTHER" id="PTHR41248">
    <property type="entry name" value="NORD PROTEIN"/>
    <property type="match status" value="1"/>
</dbReference>
<gene>
    <name evidence="3" type="primary">norD</name>
    <name evidence="3" type="ORF">RG540_CH35600</name>
</gene>
<evidence type="ECO:0000313" key="4">
    <source>
        <dbReference type="Proteomes" id="UP000028181"/>
    </source>
</evidence>
<dbReference type="InterPro" id="IPR002035">
    <property type="entry name" value="VWF_A"/>
</dbReference>
<dbReference type="HOGENOM" id="CLU_024042_0_0_5"/>
<dbReference type="PANTHER" id="PTHR41248:SF1">
    <property type="entry name" value="NORD PROTEIN"/>
    <property type="match status" value="1"/>
</dbReference>
<protein>
    <submittedName>
        <fullName evidence="3">Protein NorD</fullName>
    </submittedName>
</protein>
<dbReference type="PATRIC" id="fig|1028800.3.peg.3616"/>
<sequence>MLDFLELEETVGKAWHRLVGQTRSLPRYPEQAVTLDEIKPVLASCFRGFGGDHAVQLVAAHQRTSKHRLKFRQLVGLGEERIARSGRDFARAMLPDVIDFFPDRSLNRALYIWLTAAIATLPETRPASSDPLARDLERLHMAISNVDETLAAFPGLRQVYRNLCRSTLTDRHRGRLPSVERLLESRIVSLLRAGAGLPDDTPGAIFPRHAPPGYQPMMDVPLWPEFLSHEETRSSAEDSETPLGDPEGPAGKRRFSAKREREDEKRSERSPFILNRFEKILAMTEMVNVDRPTDDKPEEDGKAAEDLDEMVLGRRKERPSSRFHFDLDLPPEMVDLQEIAAELTYPEWDYRKATYLKNHCRVLAVPTSASGDRLETSEDTKALVRKVRKQFEILRPRQEMLKSQLDGVELDLDAVVRRRTDLLAGGQATDRIHVASRPRTPDLAVTILVDVSLSTDAWIDNRRVLDVEKEALLVLAQGLSACGTDHSILTFTSRRRSWVRVETVKGFDERLSPVVEDRIAGLKPGYYTRLGAALRHATADLAKRPNRTRLLLVLTDGKPNDIDHYEGRFAMEDSRRAVQEARRLGVNIFAVTVDKDAKSYLPTMFGRNGYAVVGDISKLPAALPAIYRGLTG</sequence>
<feature type="compositionally biased region" description="Basic and acidic residues" evidence="1">
    <location>
        <begin position="257"/>
        <end position="268"/>
    </location>
</feature>
<dbReference type="eggNOG" id="COG4548">
    <property type="taxonomic scope" value="Bacteria"/>
</dbReference>
<proteinExistence type="predicted"/>